<organism evidence="3 4">
    <name type="scientific">Chiayiivirga flava</name>
    <dbReference type="NCBI Taxonomy" id="659595"/>
    <lineage>
        <taxon>Bacteria</taxon>
        <taxon>Pseudomonadati</taxon>
        <taxon>Pseudomonadota</taxon>
        <taxon>Gammaproteobacteria</taxon>
        <taxon>Lysobacterales</taxon>
        <taxon>Lysobacteraceae</taxon>
        <taxon>Chiayiivirga</taxon>
    </lineage>
</organism>
<proteinExistence type="predicted"/>
<dbReference type="AlphaFoldDB" id="A0A7W8G1E7"/>
<dbReference type="EMBL" id="JACHHP010000004">
    <property type="protein sequence ID" value="MBB5208793.1"/>
    <property type="molecule type" value="Genomic_DNA"/>
</dbReference>
<evidence type="ECO:0000259" key="2">
    <source>
        <dbReference type="Pfam" id="PF01551"/>
    </source>
</evidence>
<reference evidence="3 4" key="1">
    <citation type="submission" date="2020-08" db="EMBL/GenBank/DDBJ databases">
        <title>Genomic Encyclopedia of Type Strains, Phase IV (KMG-IV): sequencing the most valuable type-strain genomes for metagenomic binning, comparative biology and taxonomic classification.</title>
        <authorList>
            <person name="Goeker M."/>
        </authorList>
    </citation>
    <scope>NUCLEOTIDE SEQUENCE [LARGE SCALE GENOMIC DNA]</scope>
    <source>
        <strain evidence="3 4">DSM 24163</strain>
    </source>
</reference>
<name>A0A7W8G1E7_9GAMM</name>
<dbReference type="InterPro" id="IPR050570">
    <property type="entry name" value="Cell_wall_metabolism_enzyme"/>
</dbReference>
<accession>A0A7W8G1E7</accession>
<feature type="domain" description="M23ase beta-sheet core" evidence="2">
    <location>
        <begin position="204"/>
        <end position="298"/>
    </location>
</feature>
<gene>
    <name evidence="3" type="ORF">HNQ52_002343</name>
</gene>
<evidence type="ECO:0000256" key="1">
    <source>
        <dbReference type="SAM" id="Coils"/>
    </source>
</evidence>
<dbReference type="FunFam" id="2.70.70.10:FF:000006">
    <property type="entry name" value="M23 family peptidase"/>
    <property type="match status" value="1"/>
</dbReference>
<sequence length="307" mass="32830">MNVIIVAKFLRAPQKFSFDQPRTIALFAAGLLGILSLGAGVGYAASLVAGDNGVQAQTLREEIEQQRDELDAARGDAQRELNAMAIKLAELQAQATRLNALGERLTQIARLDDGEFNFADTPAVGGPQTDALAAVPTGTELHSSIDELGMRLSMQSEQLLLLESLLSDRDLDAALLPTGLPVRSGYASSGYGTRADPFSGYSAFHRGVDFNGPRGSDVLSVADGVIYFAGKRSGYGNVVEIDHGNGYRTLYAHNQQNLVKEGERVKAGDVIAKMGSTGRATGNHVHFEVWLNGKVVNPSQYLRNARG</sequence>
<evidence type="ECO:0000313" key="3">
    <source>
        <dbReference type="EMBL" id="MBB5208793.1"/>
    </source>
</evidence>
<protein>
    <submittedName>
        <fullName evidence="3">Murein DD-endopeptidase MepM/ murein hydrolase activator NlpD</fullName>
    </submittedName>
</protein>
<dbReference type="Proteomes" id="UP000521199">
    <property type="component" value="Unassembled WGS sequence"/>
</dbReference>
<dbReference type="PANTHER" id="PTHR21666">
    <property type="entry name" value="PEPTIDASE-RELATED"/>
    <property type="match status" value="1"/>
</dbReference>
<keyword evidence="1" id="KW-0175">Coiled coil</keyword>
<dbReference type="InterPro" id="IPR011055">
    <property type="entry name" value="Dup_hybrid_motif"/>
</dbReference>
<feature type="coiled-coil region" evidence="1">
    <location>
        <begin position="56"/>
        <end position="101"/>
    </location>
</feature>
<keyword evidence="4" id="KW-1185">Reference proteome</keyword>
<dbReference type="Gene3D" id="2.70.70.10">
    <property type="entry name" value="Glucose Permease (Domain IIA)"/>
    <property type="match status" value="1"/>
</dbReference>
<comment type="caution">
    <text evidence="3">The sequence shown here is derived from an EMBL/GenBank/DDBJ whole genome shotgun (WGS) entry which is preliminary data.</text>
</comment>
<dbReference type="RefSeq" id="WP_183961343.1">
    <property type="nucleotide sequence ID" value="NZ_JACHHP010000004.1"/>
</dbReference>
<dbReference type="Pfam" id="PF01551">
    <property type="entry name" value="Peptidase_M23"/>
    <property type="match status" value="1"/>
</dbReference>
<dbReference type="InterPro" id="IPR016047">
    <property type="entry name" value="M23ase_b-sheet_dom"/>
</dbReference>
<dbReference type="CDD" id="cd12797">
    <property type="entry name" value="M23_peptidase"/>
    <property type="match status" value="1"/>
</dbReference>
<evidence type="ECO:0000313" key="4">
    <source>
        <dbReference type="Proteomes" id="UP000521199"/>
    </source>
</evidence>
<dbReference type="GO" id="GO:0004222">
    <property type="term" value="F:metalloendopeptidase activity"/>
    <property type="evidence" value="ECO:0007669"/>
    <property type="project" value="TreeGrafter"/>
</dbReference>
<keyword evidence="3" id="KW-0378">Hydrolase</keyword>
<dbReference type="SUPFAM" id="SSF51261">
    <property type="entry name" value="Duplicated hybrid motif"/>
    <property type="match status" value="1"/>
</dbReference>
<dbReference type="PANTHER" id="PTHR21666:SF291">
    <property type="entry name" value="STAGE II SPORULATION PROTEIN Q"/>
    <property type="match status" value="1"/>
</dbReference>